<comment type="similarity">
    <text evidence="2">Belongs to the SEC16 family.</text>
</comment>
<dbReference type="GO" id="GO:0070971">
    <property type="term" value="C:endoplasmic reticulum exit site"/>
    <property type="evidence" value="ECO:0007669"/>
    <property type="project" value="TreeGrafter"/>
</dbReference>
<dbReference type="Pfam" id="PF12931">
    <property type="entry name" value="TPR_Sec16"/>
    <property type="match status" value="1"/>
</dbReference>
<evidence type="ECO:0000256" key="3">
    <source>
        <dbReference type="ARBA" id="ARBA00022448"/>
    </source>
</evidence>
<feature type="compositionally biased region" description="Pro residues" evidence="6">
    <location>
        <begin position="374"/>
        <end position="385"/>
    </location>
</feature>
<dbReference type="Proteomes" id="UP000604046">
    <property type="component" value="Unassembled WGS sequence"/>
</dbReference>
<accession>A0A812S464</accession>
<comment type="caution">
    <text evidence="8">The sequence shown here is derived from an EMBL/GenBank/DDBJ whole genome shotgun (WGS) entry which is preliminary data.</text>
</comment>
<gene>
    <name evidence="8" type="primary">sec16</name>
    <name evidence="8" type="ORF">SNAT2548_LOCUS26037</name>
</gene>
<feature type="compositionally biased region" description="Low complexity" evidence="6">
    <location>
        <begin position="332"/>
        <end position="355"/>
    </location>
</feature>
<evidence type="ECO:0000313" key="8">
    <source>
        <dbReference type="EMBL" id="CAE7466158.1"/>
    </source>
</evidence>
<dbReference type="GO" id="GO:0070973">
    <property type="term" value="P:protein localization to endoplasmic reticulum exit site"/>
    <property type="evidence" value="ECO:0007669"/>
    <property type="project" value="TreeGrafter"/>
</dbReference>
<dbReference type="PANTHER" id="PTHR13402">
    <property type="entry name" value="RGPR-RELATED"/>
    <property type="match status" value="1"/>
</dbReference>
<keyword evidence="9" id="KW-1185">Reference proteome</keyword>
<feature type="domain" description="Sec16 Sec23-binding" evidence="7">
    <location>
        <begin position="64"/>
        <end position="238"/>
    </location>
</feature>
<keyword evidence="3" id="KW-0813">Transport</keyword>
<keyword evidence="4" id="KW-0256">Endoplasmic reticulum</keyword>
<evidence type="ECO:0000256" key="4">
    <source>
        <dbReference type="ARBA" id="ARBA00022824"/>
    </source>
</evidence>
<feature type="compositionally biased region" description="Pro residues" evidence="6">
    <location>
        <begin position="302"/>
        <end position="311"/>
    </location>
</feature>
<feature type="compositionally biased region" description="Basic and acidic residues" evidence="6">
    <location>
        <begin position="443"/>
        <end position="453"/>
    </location>
</feature>
<keyword evidence="5" id="KW-0931">ER-Golgi transport</keyword>
<dbReference type="PANTHER" id="PTHR13402:SF6">
    <property type="entry name" value="SECRETORY 16, ISOFORM I"/>
    <property type="match status" value="1"/>
</dbReference>
<sequence length="590" mass="62130">MSWSRGRGHGGMGAMRWNGRSGRDGTGGAGGVAERAARLWVFTSDPAVSALLLLYETMAKGGQPDISEKALAGWPAFAAMFSLLLRPCEHRNDAVKFLEVMASRLAGIGDVFAAHVCYLMTGERTLEAVDAPSSMVCILGVEHRSPKNFARLLDPLALQMSEAYEYAIRCGDADALCPTIQPFKLAHAMLLADVGLVDKARRYMTLLQAFVKAVPQNRLSDAFRSSMREFHEVLNPNLTGQAADAPRVGKVFKDLVRNFAETTGLAVKPIAPPALPADESESSLAPASQPLLQPGGPTFPSNFPPPQPFQPIPAQATQTPAPPMPTPPVPTPQATQFSAPPQAAQAAPGPFATPAYPTPPSPMNSHGFGASPFPAAPQQPQPGPGQAPMNSQPFANAPFSGAGDGFAPASHSQPFSGNAPFAGTGHMGDGFGPPPDGGNNSQDRSKPPERMDYADTLENDPLINAGKAVLGFGKSLFSAAMNRTQGDNRSPEKEEKKAQLGLSFCVCLFVVLKSVVSGAGLLLRQAERSVDAARCGGDLAVACDFLAIASSLVESTVYAEEHQQDDISQYDPLTGKKLLPKAAAASEQKP</sequence>
<feature type="region of interest" description="Disordered" evidence="6">
    <location>
        <begin position="1"/>
        <end position="29"/>
    </location>
</feature>
<dbReference type="InterPro" id="IPR024298">
    <property type="entry name" value="Sec16_Sec23-bd"/>
</dbReference>
<feature type="compositionally biased region" description="Pro residues" evidence="6">
    <location>
        <begin position="320"/>
        <end position="331"/>
    </location>
</feature>
<reference evidence="8" key="1">
    <citation type="submission" date="2021-02" db="EMBL/GenBank/DDBJ databases">
        <authorList>
            <person name="Dougan E. K."/>
            <person name="Rhodes N."/>
            <person name="Thang M."/>
            <person name="Chan C."/>
        </authorList>
    </citation>
    <scope>NUCLEOTIDE SEQUENCE</scope>
</reference>
<dbReference type="OrthoDB" id="443246at2759"/>
<evidence type="ECO:0000313" key="9">
    <source>
        <dbReference type="Proteomes" id="UP000604046"/>
    </source>
</evidence>
<dbReference type="EMBL" id="CAJNDS010002414">
    <property type="protein sequence ID" value="CAE7466158.1"/>
    <property type="molecule type" value="Genomic_DNA"/>
</dbReference>
<dbReference type="GO" id="GO:0016192">
    <property type="term" value="P:vesicle-mediated transport"/>
    <property type="evidence" value="ECO:0007669"/>
    <property type="project" value="UniProtKB-KW"/>
</dbReference>
<dbReference type="GO" id="GO:0012507">
    <property type="term" value="C:ER to Golgi transport vesicle membrane"/>
    <property type="evidence" value="ECO:0007669"/>
    <property type="project" value="TreeGrafter"/>
</dbReference>
<dbReference type="GO" id="GO:0007030">
    <property type="term" value="P:Golgi organization"/>
    <property type="evidence" value="ECO:0007669"/>
    <property type="project" value="TreeGrafter"/>
</dbReference>
<feature type="region of interest" description="Disordered" evidence="6">
    <location>
        <begin position="270"/>
        <end position="454"/>
    </location>
</feature>
<evidence type="ECO:0000256" key="1">
    <source>
        <dbReference type="ARBA" id="ARBA00004240"/>
    </source>
</evidence>
<proteinExistence type="inferred from homology"/>
<evidence type="ECO:0000259" key="7">
    <source>
        <dbReference type="Pfam" id="PF12931"/>
    </source>
</evidence>
<dbReference type="AlphaFoldDB" id="A0A812S464"/>
<protein>
    <submittedName>
        <fullName evidence="8">Sec16 protein</fullName>
    </submittedName>
</protein>
<evidence type="ECO:0000256" key="2">
    <source>
        <dbReference type="ARBA" id="ARBA00005927"/>
    </source>
</evidence>
<organism evidence="8 9">
    <name type="scientific">Symbiodinium natans</name>
    <dbReference type="NCBI Taxonomy" id="878477"/>
    <lineage>
        <taxon>Eukaryota</taxon>
        <taxon>Sar</taxon>
        <taxon>Alveolata</taxon>
        <taxon>Dinophyceae</taxon>
        <taxon>Suessiales</taxon>
        <taxon>Symbiodiniaceae</taxon>
        <taxon>Symbiodinium</taxon>
    </lineage>
</organism>
<evidence type="ECO:0000256" key="6">
    <source>
        <dbReference type="SAM" id="MobiDB-lite"/>
    </source>
</evidence>
<comment type="subcellular location">
    <subcellularLocation>
        <location evidence="1">Endoplasmic reticulum</location>
    </subcellularLocation>
</comment>
<evidence type="ECO:0000256" key="5">
    <source>
        <dbReference type="ARBA" id="ARBA00022892"/>
    </source>
</evidence>
<name>A0A812S464_9DINO</name>